<protein>
    <submittedName>
        <fullName evidence="1">Uncharacterized protein</fullName>
    </submittedName>
</protein>
<comment type="caution">
    <text evidence="1">The sequence shown here is derived from an EMBL/GenBank/DDBJ whole genome shotgun (WGS) entry which is preliminary data.</text>
</comment>
<accession>A0ACC1LCT1</accession>
<dbReference type="Proteomes" id="UP001140087">
    <property type="component" value="Unassembled WGS sequence"/>
</dbReference>
<gene>
    <name evidence="1" type="ORF">H4R21_001205</name>
</gene>
<organism evidence="1 2">
    <name type="scientific">Coemansia helicoidea</name>
    <dbReference type="NCBI Taxonomy" id="1286919"/>
    <lineage>
        <taxon>Eukaryota</taxon>
        <taxon>Fungi</taxon>
        <taxon>Fungi incertae sedis</taxon>
        <taxon>Zoopagomycota</taxon>
        <taxon>Kickxellomycotina</taxon>
        <taxon>Kickxellomycetes</taxon>
        <taxon>Kickxellales</taxon>
        <taxon>Kickxellaceae</taxon>
        <taxon>Coemansia</taxon>
    </lineage>
</organism>
<evidence type="ECO:0000313" key="1">
    <source>
        <dbReference type="EMBL" id="KAJ2805587.1"/>
    </source>
</evidence>
<evidence type="ECO:0000313" key="2">
    <source>
        <dbReference type="Proteomes" id="UP001140087"/>
    </source>
</evidence>
<keyword evidence="2" id="KW-1185">Reference proteome</keyword>
<proteinExistence type="predicted"/>
<name>A0ACC1LCT1_9FUNG</name>
<reference evidence="1" key="1">
    <citation type="submission" date="2022-07" db="EMBL/GenBank/DDBJ databases">
        <title>Phylogenomic reconstructions and comparative analyses of Kickxellomycotina fungi.</title>
        <authorList>
            <person name="Reynolds N.K."/>
            <person name="Stajich J.E."/>
            <person name="Barry K."/>
            <person name="Grigoriev I.V."/>
            <person name="Crous P."/>
            <person name="Smith M.E."/>
        </authorList>
    </citation>
    <scope>NUCLEOTIDE SEQUENCE</scope>
    <source>
        <strain evidence="1">BCRC 34780</strain>
    </source>
</reference>
<dbReference type="EMBL" id="JANBUN010000230">
    <property type="protein sequence ID" value="KAJ2805587.1"/>
    <property type="molecule type" value="Genomic_DNA"/>
</dbReference>
<sequence>MAREPGSDFRRHFDAIAGQVRSQYRRLSRCATQRALDRTWGDVLILRQTLQDHCEEFIFTHPAAADAVAADRYLWRAVYYDAIAECRKRLRLRPRLCPALLNLSRAGSIASSSDGVGSNEGGSAGTSAEGQLEEWMREWWSRTLVALFNEALGYLQDLLRRVLESLGPAPLSHALRHALRHADDPLHPPPPGFPVARRLYVYIGDLYRYQCMHLPLVSSGAAVPVDTSVLLDLARSSYARARAMHAGSACACTQLALLAAHAHDRFEAVFWQLCGLCYAGRPAGPRALLHSWPPDDEACEDHIEASVIALVLAMIGSPGGAAPEEAFRDALDALEDDLEGTRAQSTPPSLADDFWAREYQLGVVLAALLTVVTHVLPASDAVRQEYRDYIQRLAVTLLLRQVLCLHRMLDHRPAQSTIYPLASAALWADIWRSSAPLSDACADWHAQDLVPRAAELFGELVRLIREHSDIELSQTAELRDQACTALPHDVALVGWVSLQAVQQELRYEDVGDPFADPTTDNSPSLLGLWQKPRTTLQVALARIQALLLAEVGALPFLSWGTSGELVVAAPTPMPSPAPSSVTDPAVDSAVGLDDMSSGVSPLPPSPRLPEADAQLLPLFVPDEETWRHHLPALQKWLIAGSAQVVLAAAVQNRLESSGADDHKAQAALRFAASAAGSVWQTDACLEHWRDAEEHFRDVTELVESGMVDEDEELPPAADVPDEMRGVLSCALHLSRVRIPACDVTLVTDSEELAFYASWFALPCVQASQLADAHHRQ</sequence>